<comment type="subcellular location">
    <subcellularLocation>
        <location evidence="5 10">Cytoplasm</location>
    </subcellularLocation>
</comment>
<comment type="cofactor">
    <cofactor evidence="5 8">
        <name>Ni cation</name>
        <dbReference type="ChEBI" id="CHEBI:25516"/>
    </cofactor>
    <text evidence="5 8">Binds 2 nickel ions per subunit.</text>
</comment>
<dbReference type="NCBIfam" id="TIGR01792">
    <property type="entry name" value="urease_alph"/>
    <property type="match status" value="1"/>
</dbReference>
<evidence type="ECO:0000259" key="12">
    <source>
        <dbReference type="PROSITE" id="PS51368"/>
    </source>
</evidence>
<evidence type="ECO:0000256" key="7">
    <source>
        <dbReference type="PIRSR" id="PIRSR611612-50"/>
    </source>
</evidence>
<feature type="binding site" evidence="5 8">
    <location>
        <position position="142"/>
    </location>
    <ligand>
        <name>Ni(2+)</name>
        <dbReference type="ChEBI" id="CHEBI:49786"/>
        <label>1</label>
    </ligand>
</feature>
<dbReference type="InterPro" id="IPR050112">
    <property type="entry name" value="Urease_alpha_subunit"/>
</dbReference>
<comment type="PTM">
    <text evidence="7">Carbamylation allows a single lysine to coordinate two nickel ions.</text>
</comment>
<evidence type="ECO:0000256" key="8">
    <source>
        <dbReference type="PIRSR" id="PIRSR611612-51"/>
    </source>
</evidence>
<dbReference type="Pfam" id="PF00449">
    <property type="entry name" value="Urease_alpha"/>
    <property type="match status" value="1"/>
</dbReference>
<dbReference type="EC" id="3.5.1.5" evidence="5 6"/>
<dbReference type="PROSITE" id="PS51368">
    <property type="entry name" value="UREASE_3"/>
    <property type="match status" value="1"/>
</dbReference>
<dbReference type="UniPathway" id="UPA00258">
    <property type="reaction ID" value="UER00370"/>
</dbReference>
<feature type="binding site" evidence="5 10">
    <location>
        <position position="222"/>
    </location>
    <ligand>
        <name>substrate</name>
    </ligand>
</feature>
<dbReference type="InterPro" id="IPR006680">
    <property type="entry name" value="Amidohydro-rel"/>
</dbReference>
<dbReference type="Pfam" id="PF01979">
    <property type="entry name" value="Amidohydro_1"/>
    <property type="match status" value="1"/>
</dbReference>
<comment type="similarity">
    <text evidence="5 11">Belongs to the metallo-dependent hydrolases superfamily. Urease alpha subunit family.</text>
</comment>
<gene>
    <name evidence="5 13" type="primary">ureC</name>
    <name evidence="13" type="ORF">HUK68_22655</name>
</gene>
<dbReference type="GO" id="GO:0005737">
    <property type="term" value="C:cytoplasm"/>
    <property type="evidence" value="ECO:0007669"/>
    <property type="project" value="UniProtKB-SubCell"/>
</dbReference>
<comment type="pathway">
    <text evidence="1 5">Nitrogen metabolism; urea degradation; CO(2) and NH(3) from urea (urease route): step 1/1.</text>
</comment>
<dbReference type="HAMAP" id="MF_01953">
    <property type="entry name" value="Urease_alpha"/>
    <property type="match status" value="1"/>
</dbReference>
<reference evidence="13 14" key="1">
    <citation type="submission" date="2020-06" db="EMBL/GenBank/DDBJ databases">
        <title>Acidovorax antarctica sp. nov., isolated from Corinth ice sheet soil, Antarctic Fields Peninsula.</title>
        <authorList>
            <person name="Xu Q."/>
            <person name="Peng F."/>
        </authorList>
    </citation>
    <scope>NUCLEOTIDE SEQUENCE [LARGE SCALE GENOMIC DNA]</scope>
    <source>
        <strain evidence="13 14">16-35-5</strain>
        <plasmid evidence="13 14">unnamed2</plasmid>
    </source>
</reference>
<feature type="active site" description="Proton donor" evidence="5 9">
    <location>
        <position position="323"/>
    </location>
</feature>
<evidence type="ECO:0000313" key="14">
    <source>
        <dbReference type="Proteomes" id="UP000509579"/>
    </source>
</evidence>
<keyword evidence="4 5" id="KW-0378">Hydrolase</keyword>
<keyword evidence="2 5" id="KW-0533">Nickel</keyword>
<name>A0A6N1XCI3_9BURK</name>
<dbReference type="Gene3D" id="2.30.40.10">
    <property type="entry name" value="Urease, subunit C, domain 1"/>
    <property type="match status" value="1"/>
</dbReference>
<dbReference type="NCBIfam" id="NF009686">
    <property type="entry name" value="PRK13207.1"/>
    <property type="match status" value="1"/>
</dbReference>
<feature type="binding site" evidence="5 8">
    <location>
        <position position="140"/>
    </location>
    <ligand>
        <name>Ni(2+)</name>
        <dbReference type="ChEBI" id="CHEBI:49786"/>
        <label>1</label>
    </ligand>
</feature>
<accession>A0A6N1XCI3</accession>
<evidence type="ECO:0000313" key="13">
    <source>
        <dbReference type="EMBL" id="QKV55745.1"/>
    </source>
</evidence>
<dbReference type="GO" id="GO:0009039">
    <property type="term" value="F:urease activity"/>
    <property type="evidence" value="ECO:0007669"/>
    <property type="project" value="UniProtKB-UniRule"/>
</dbReference>
<evidence type="ECO:0000256" key="11">
    <source>
        <dbReference type="RuleBase" id="RU004158"/>
    </source>
</evidence>
<evidence type="ECO:0000256" key="5">
    <source>
        <dbReference type="HAMAP-Rule" id="MF_01953"/>
    </source>
</evidence>
<comment type="catalytic activity">
    <reaction evidence="5">
        <text>urea + 2 H2O + H(+) = hydrogencarbonate + 2 NH4(+)</text>
        <dbReference type="Rhea" id="RHEA:20557"/>
        <dbReference type="ChEBI" id="CHEBI:15377"/>
        <dbReference type="ChEBI" id="CHEBI:15378"/>
        <dbReference type="ChEBI" id="CHEBI:16199"/>
        <dbReference type="ChEBI" id="CHEBI:17544"/>
        <dbReference type="ChEBI" id="CHEBI:28938"/>
        <dbReference type="EC" id="3.5.1.5"/>
    </reaction>
</comment>
<feature type="binding site" evidence="5 8">
    <location>
        <position position="363"/>
    </location>
    <ligand>
        <name>Ni(2+)</name>
        <dbReference type="ChEBI" id="CHEBI:49786"/>
        <label>1</label>
    </ligand>
</feature>
<dbReference type="GO" id="GO:0016151">
    <property type="term" value="F:nickel cation binding"/>
    <property type="evidence" value="ECO:0007669"/>
    <property type="project" value="UniProtKB-UniRule"/>
</dbReference>
<keyword evidence="5 10" id="KW-0963">Cytoplasm</keyword>
<dbReference type="InterPro" id="IPR011612">
    <property type="entry name" value="Urease_alpha_N_dom"/>
</dbReference>
<feature type="binding site" description="via carbamate group" evidence="5 8">
    <location>
        <position position="220"/>
    </location>
    <ligand>
        <name>Ni(2+)</name>
        <dbReference type="ChEBI" id="CHEBI:49786"/>
        <label>1</label>
    </ligand>
</feature>
<evidence type="ECO:0000256" key="3">
    <source>
        <dbReference type="ARBA" id="ARBA00022723"/>
    </source>
</evidence>
<dbReference type="SUPFAM" id="SSF51556">
    <property type="entry name" value="Metallo-dependent hydrolases"/>
    <property type="match status" value="1"/>
</dbReference>
<dbReference type="PRINTS" id="PR01752">
    <property type="entry name" value="UREASE"/>
</dbReference>
<dbReference type="InterPro" id="IPR017951">
    <property type="entry name" value="Urease_asu_c"/>
</dbReference>
<dbReference type="AlphaFoldDB" id="A0A6N1XCI3"/>
<dbReference type="Proteomes" id="UP000509579">
    <property type="component" value="Plasmid unnamed2"/>
</dbReference>
<keyword evidence="13" id="KW-0614">Plasmid</keyword>
<feature type="binding site" evidence="5 8">
    <location>
        <position position="275"/>
    </location>
    <ligand>
        <name>Ni(2+)</name>
        <dbReference type="ChEBI" id="CHEBI:49786"/>
        <label>2</label>
    </ligand>
</feature>
<feature type="modified residue" description="N6-carboxylysine" evidence="5 7">
    <location>
        <position position="220"/>
    </location>
</feature>
<evidence type="ECO:0000256" key="6">
    <source>
        <dbReference type="NCBIfam" id="TIGR01792"/>
    </source>
</evidence>
<dbReference type="InterPro" id="IPR005848">
    <property type="entry name" value="Urease_asu"/>
</dbReference>
<proteinExistence type="inferred from homology"/>
<keyword evidence="3 5" id="KW-0479">Metal-binding</keyword>
<evidence type="ECO:0000256" key="4">
    <source>
        <dbReference type="ARBA" id="ARBA00022801"/>
    </source>
</evidence>
<dbReference type="SUPFAM" id="SSF51338">
    <property type="entry name" value="Composite domain of metallo-dependent hydrolases"/>
    <property type="match status" value="2"/>
</dbReference>
<evidence type="ECO:0000256" key="10">
    <source>
        <dbReference type="PROSITE-ProRule" id="PRU00700"/>
    </source>
</evidence>
<dbReference type="Gene3D" id="3.20.20.140">
    <property type="entry name" value="Metal-dependent hydrolases"/>
    <property type="match status" value="1"/>
</dbReference>
<dbReference type="RefSeq" id="WP_137923799.1">
    <property type="nucleotide sequence ID" value="NZ_CP054842.1"/>
</dbReference>
<protein>
    <recommendedName>
        <fullName evidence="5 6">Urease subunit alpha</fullName>
        <ecNumber evidence="5 6">3.5.1.5</ecNumber>
    </recommendedName>
    <alternativeName>
        <fullName evidence="5">Urea amidohydrolase subunit alpha</fullName>
    </alternativeName>
</protein>
<evidence type="ECO:0000256" key="9">
    <source>
        <dbReference type="PIRSR" id="PIRSR611612-52"/>
    </source>
</evidence>
<evidence type="ECO:0000256" key="1">
    <source>
        <dbReference type="ARBA" id="ARBA00004897"/>
    </source>
</evidence>
<dbReference type="InterPro" id="IPR032466">
    <property type="entry name" value="Metal_Hydrolase"/>
</dbReference>
<keyword evidence="14" id="KW-1185">Reference proteome</keyword>
<feature type="domain" description="Urease" evidence="12">
    <location>
        <begin position="135"/>
        <end position="571"/>
    </location>
</feature>
<sequence length="571" mass="60461">MAFTIERSRYVQLYGPSSGDSVRLGDTGLWARVERDYCHGGDELVFGAGKTIRAGTGCDGAMTAADGVLDLVVTNALIIDAVAGIIKADIGIKQGRIVGIGKAGDPNIMDGVSPQLIVGVNTDIRAAEGLIVTTGGIDCHVHFIDPGQVDEALCAGITTLMGGGLGPTTVPIASTGTTNLGLMLQAAEAFPVNFGFIGKAASHTVAPLIEQLASGAAGLKVHEDWGASSAVIDAALQAADIGGGQIQLHTDTLNESGFIEHTLRAIGDRCIHAYHVEGAGGGHAPDIIRICGKANVLPSSTNPTNPFTVNTFDEHFDMAMTSHHLNPRLPEDVAFAESRIRRETIGAEDVLHDLGAISAIGSDSQGMGRIGETIARTWQLAEHMRDLRGSLSEDLGTGADNHRILRYIAKYTINPAKMFGIDHEVGSIAPGKLADLVFWRPDSFGIKPELVMKSGFPVWAPLGEANASLMTCEPLRYRPMWGCFGRAPQALGVRFVAPPSIAADIGRRLDLKSALVAVTDTRGLTKRNMLYNDLLADIRVDPETFRVYIDGQTLISAPATRVTLGASYMLK</sequence>
<dbReference type="PANTHER" id="PTHR43440:SF1">
    <property type="entry name" value="UREASE"/>
    <property type="match status" value="1"/>
</dbReference>
<geneLocation type="plasmid" evidence="13 14">
    <name>unnamed2</name>
</geneLocation>
<comment type="subunit">
    <text evidence="5">Heterotrimer of UreA (gamma), UreB (beta) and UreC (alpha) subunits. Three heterotrimers associate to form the active enzyme.</text>
</comment>
<feature type="binding site" evidence="5 8">
    <location>
        <position position="249"/>
    </location>
    <ligand>
        <name>Ni(2+)</name>
        <dbReference type="ChEBI" id="CHEBI:49786"/>
        <label>2</label>
    </ligand>
</feature>
<comment type="PTM">
    <text evidence="5">Carboxylation allows a single lysine to coordinate two nickel ions.</text>
</comment>
<feature type="binding site" description="via carbamate group" evidence="5 8">
    <location>
        <position position="220"/>
    </location>
    <ligand>
        <name>Ni(2+)</name>
        <dbReference type="ChEBI" id="CHEBI:49786"/>
        <label>2</label>
    </ligand>
</feature>
<dbReference type="KEGG" id="aant:HUK68_22655"/>
<dbReference type="GO" id="GO:0043419">
    <property type="term" value="P:urea catabolic process"/>
    <property type="evidence" value="ECO:0007669"/>
    <property type="project" value="UniProtKB-UniRule"/>
</dbReference>
<evidence type="ECO:0000256" key="2">
    <source>
        <dbReference type="ARBA" id="ARBA00022596"/>
    </source>
</evidence>
<dbReference type="EMBL" id="CP054842">
    <property type="protein sequence ID" value="QKV55745.1"/>
    <property type="molecule type" value="Genomic_DNA"/>
</dbReference>
<dbReference type="InterPro" id="IPR011059">
    <property type="entry name" value="Metal-dep_hydrolase_composite"/>
</dbReference>
<dbReference type="PANTHER" id="PTHR43440">
    <property type="entry name" value="UREASE"/>
    <property type="match status" value="1"/>
</dbReference>
<organism evidence="13 14">
    <name type="scientific">Comamonas antarctica</name>
    <dbReference type="NCBI Taxonomy" id="2743470"/>
    <lineage>
        <taxon>Bacteria</taxon>
        <taxon>Pseudomonadati</taxon>
        <taxon>Pseudomonadota</taxon>
        <taxon>Betaproteobacteria</taxon>
        <taxon>Burkholderiales</taxon>
        <taxon>Comamonadaceae</taxon>
        <taxon>Comamonas</taxon>
    </lineage>
</organism>